<dbReference type="RefSeq" id="WP_160360289.1">
    <property type="nucleotide sequence ID" value="NZ_WSRQ01000034.1"/>
</dbReference>
<protein>
    <submittedName>
        <fullName evidence="1">Uncharacterized protein</fullName>
    </submittedName>
</protein>
<accession>A0A964RPD3</accession>
<comment type="caution">
    <text evidence="1">The sequence shown here is derived from an EMBL/GenBank/DDBJ whole genome shotgun (WGS) entry which is preliminary data.</text>
</comment>
<evidence type="ECO:0000313" key="1">
    <source>
        <dbReference type="EMBL" id="MVX65579.1"/>
    </source>
</evidence>
<gene>
    <name evidence="1" type="ORF">GKZ28_18010</name>
</gene>
<dbReference type="Proteomes" id="UP000656077">
    <property type="component" value="Unassembled WGS sequence"/>
</dbReference>
<dbReference type="AlphaFoldDB" id="A0A964RPD3"/>
<dbReference type="EMBL" id="WSRQ01000034">
    <property type="protein sequence ID" value="MVX65579.1"/>
    <property type="molecule type" value="Genomic_DNA"/>
</dbReference>
<sequence>MENELFQEIQKIIHSVIDDSLSNDTIVNKHIIIYQKAPAHFDSTEIPINFIQPTVEKLSDTIKENLLNISEKLAIMKYGDDDNVNVSNNNGRIVQALIRSSQFLYKEVQLLKIYNEKQTLDSLIFNEASKIMKWINTTDTIHMAKLYIVPSINTELDIKISNYKLQHENFIDKSKTAYYSGSSNQEALTRALNTSVITLKRDLTSENINNFSEEINIILIALSFGLKGIYSIDDISISPYIWEFAPDSMPTFHRVAWPKYHYENSFVKALEFYSSYLKGNDLDFFYKITDKDVKAVDEWYYLLQNNRKSIFSFTQILNGFRDVAEANAYNFNYLNKYNKALNGIYLMISGLEGLNSECKPKDEYGNKIKARKTFVDCWSKLLSRQIRKNNSYTLLNNIRNINKLFFTIYALRSDIAHSDSANMETNCKEIKKQLGDWYIPGDYSAPTVAVCLMKIISWLMDEFIQENNLLSELLIGKLPR</sequence>
<name>A0A964RPD3_9CLOT</name>
<proteinExistence type="predicted"/>
<reference evidence="1" key="1">
    <citation type="submission" date="2019-12" db="EMBL/GenBank/DDBJ databases">
        <title>Microbes associate with the intestines of laboratory mice.</title>
        <authorList>
            <person name="Navarre W."/>
            <person name="Wong E."/>
        </authorList>
    </citation>
    <scope>NUCLEOTIDE SEQUENCE</scope>
    <source>
        <strain evidence="1">NM79_F5</strain>
    </source>
</reference>
<organism evidence="1 2">
    <name type="scientific">Clostridium chromiireducens</name>
    <dbReference type="NCBI Taxonomy" id="225345"/>
    <lineage>
        <taxon>Bacteria</taxon>
        <taxon>Bacillati</taxon>
        <taxon>Bacillota</taxon>
        <taxon>Clostridia</taxon>
        <taxon>Eubacteriales</taxon>
        <taxon>Clostridiaceae</taxon>
        <taxon>Clostridium</taxon>
    </lineage>
</organism>
<evidence type="ECO:0000313" key="2">
    <source>
        <dbReference type="Proteomes" id="UP000656077"/>
    </source>
</evidence>